<proteinExistence type="predicted"/>
<dbReference type="Pfam" id="PF04774">
    <property type="entry name" value="HABP4_PAI-RBP1"/>
    <property type="match status" value="1"/>
</dbReference>
<reference evidence="3" key="1">
    <citation type="submission" date="2020-01" db="EMBL/GenBank/DDBJ databases">
        <title>Genome sequence of Kobresia littledalei, the first chromosome-level genome in the family Cyperaceae.</title>
        <authorList>
            <person name="Qu G."/>
        </authorList>
    </citation>
    <scope>NUCLEOTIDE SEQUENCE</scope>
    <source>
        <strain evidence="3">C.B.Clarke</strain>
        <tissue evidence="3">Leaf</tissue>
    </source>
</reference>
<accession>A0A833VF17</accession>
<evidence type="ECO:0000313" key="3">
    <source>
        <dbReference type="EMBL" id="KAF3337122.1"/>
    </source>
</evidence>
<feature type="domain" description="Hyaluronan/mRNA-binding protein" evidence="2">
    <location>
        <begin position="33"/>
        <end position="75"/>
    </location>
</feature>
<dbReference type="AlphaFoldDB" id="A0A833VF17"/>
<name>A0A833VF17_9POAL</name>
<gene>
    <name evidence="3" type="ORF">FCM35_KLT17709</name>
</gene>
<organism evidence="3 4">
    <name type="scientific">Carex littledalei</name>
    <dbReference type="NCBI Taxonomy" id="544730"/>
    <lineage>
        <taxon>Eukaryota</taxon>
        <taxon>Viridiplantae</taxon>
        <taxon>Streptophyta</taxon>
        <taxon>Embryophyta</taxon>
        <taxon>Tracheophyta</taxon>
        <taxon>Spermatophyta</taxon>
        <taxon>Magnoliopsida</taxon>
        <taxon>Liliopsida</taxon>
        <taxon>Poales</taxon>
        <taxon>Cyperaceae</taxon>
        <taxon>Cyperoideae</taxon>
        <taxon>Cariceae</taxon>
        <taxon>Carex</taxon>
        <taxon>Carex subgen. Euthyceras</taxon>
    </lineage>
</organism>
<dbReference type="EMBL" id="SWLB01000006">
    <property type="protein sequence ID" value="KAF3337122.1"/>
    <property type="molecule type" value="Genomic_DNA"/>
</dbReference>
<dbReference type="InterPro" id="IPR006861">
    <property type="entry name" value="HABP4_PAIRBP1-bd"/>
</dbReference>
<keyword evidence="4" id="KW-1185">Reference proteome</keyword>
<dbReference type="OrthoDB" id="1750540at2759"/>
<feature type="compositionally biased region" description="Acidic residues" evidence="1">
    <location>
        <begin position="63"/>
        <end position="74"/>
    </location>
</feature>
<feature type="region of interest" description="Disordered" evidence="1">
    <location>
        <begin position="38"/>
        <end position="83"/>
    </location>
</feature>
<sequence>MGDEALFSDMLVVAVEVANAAGEGRYFSEQRMSYDRHSNIGRGCGMKNDGAGQPNWGTSTDENPTDNETEDNVNSEEKTLHVG</sequence>
<evidence type="ECO:0000313" key="4">
    <source>
        <dbReference type="Proteomes" id="UP000623129"/>
    </source>
</evidence>
<comment type="caution">
    <text evidence="3">The sequence shown here is derived from an EMBL/GenBank/DDBJ whole genome shotgun (WGS) entry which is preliminary data.</text>
</comment>
<protein>
    <submittedName>
        <fullName evidence="3">Plasminogen activator inhibitor 1 RNA-binding protein</fullName>
    </submittedName>
</protein>
<evidence type="ECO:0000259" key="2">
    <source>
        <dbReference type="Pfam" id="PF04774"/>
    </source>
</evidence>
<dbReference type="Proteomes" id="UP000623129">
    <property type="component" value="Unassembled WGS sequence"/>
</dbReference>
<evidence type="ECO:0000256" key="1">
    <source>
        <dbReference type="SAM" id="MobiDB-lite"/>
    </source>
</evidence>